<keyword evidence="2" id="KW-1185">Reference proteome</keyword>
<name>A0A4Z1GHX6_9HELO</name>
<evidence type="ECO:0000313" key="1">
    <source>
        <dbReference type="EMBL" id="TGO34990.1"/>
    </source>
</evidence>
<evidence type="ECO:0000313" key="2">
    <source>
        <dbReference type="Proteomes" id="UP000297814"/>
    </source>
</evidence>
<dbReference type="Proteomes" id="UP000297814">
    <property type="component" value="Unassembled WGS sequence"/>
</dbReference>
<accession>A0A4Z1GHX6</accession>
<sequence length="684" mass="76184">MLLKALNFGPVAFSSLSDKLSLHLEYEVVIKLPSGKLETLSVDECLKALTSGEIWVISGNSCRADFVIDIDGKESLGNNNNHFIELLGMFVAESKIWEQLGLSAILHLQNEPLQKNNLSLHLNNKEPLNSPIHDIRPWSCTTTDIRTPDAQLCAEIEQLKVRLSFRPTSRGSQASKRLKPFPPDSVVGKGSSQILKIAQSGTPKKSLIIKFGPNEKISSLLEKHTNSSKRFRATQARVPSTSSIIQVNSKVKISEILKECSESLSSSITLHAIPALSQLNSFISSGPFSKFPSTPRYMGSSSNSRKRMKKAPKVSQRAETSFLIKQEDASTSLEDVAFDEILLLSSDERYSAQTLNHNSSRSSTIGSVPKKCNATFNSQDEAYVLDPTASCKLVTAAIHCMIAGFETRRKMTKGVKIDNDSEKSAIPLTALGPVMFSPGFKQSVAHNSRYTPRIVQMMTSLARNAQTPGLRQKLEQIANMPTSEFVNENTDEEMHGELGSEKRLTAVVKARLWSMMQRTLYDLSAARQTINKRSTSEDIVIAEGIDEYENLLDSFVDDADVQNSSMLDDKFRWTPDNDNEISVFDNILNDDEGVPDYEFDDLLLEDDDDAYVSLLSGEEMERLAIESESEEMFFGHCWQLEDEEQYDDLLLVVEGSGYDELLLEEESGVLEEDLSFNNDDLLVI</sequence>
<comment type="caution">
    <text evidence="1">The sequence shown here is derived from an EMBL/GenBank/DDBJ whole genome shotgun (WGS) entry which is preliminary data.</text>
</comment>
<dbReference type="AlphaFoldDB" id="A0A4Z1GHX6"/>
<dbReference type="EMBL" id="PQXK01000174">
    <property type="protein sequence ID" value="TGO34990.1"/>
    <property type="molecule type" value="Genomic_DNA"/>
</dbReference>
<reference evidence="1 2" key="1">
    <citation type="submission" date="2017-12" db="EMBL/GenBank/DDBJ databases">
        <title>Comparative genomics of Botrytis spp.</title>
        <authorList>
            <person name="Valero-Jimenez C.A."/>
            <person name="Tapia P."/>
            <person name="Veloso J."/>
            <person name="Silva-Moreno E."/>
            <person name="Staats M."/>
            <person name="Valdes J.H."/>
            <person name="Van Kan J.A.L."/>
        </authorList>
    </citation>
    <scope>NUCLEOTIDE SEQUENCE [LARGE SCALE GENOMIC DNA]</scope>
    <source>
        <strain evidence="1 2">Bh0001</strain>
    </source>
</reference>
<protein>
    <submittedName>
        <fullName evidence="1">Uncharacterized protein</fullName>
    </submittedName>
</protein>
<proteinExistence type="predicted"/>
<gene>
    <name evidence="1" type="ORF">BHYA_0174g00150</name>
</gene>
<organism evidence="1 2">
    <name type="scientific">Botrytis hyacinthi</name>
    <dbReference type="NCBI Taxonomy" id="278943"/>
    <lineage>
        <taxon>Eukaryota</taxon>
        <taxon>Fungi</taxon>
        <taxon>Dikarya</taxon>
        <taxon>Ascomycota</taxon>
        <taxon>Pezizomycotina</taxon>
        <taxon>Leotiomycetes</taxon>
        <taxon>Helotiales</taxon>
        <taxon>Sclerotiniaceae</taxon>
        <taxon>Botrytis</taxon>
    </lineage>
</organism>